<keyword evidence="9" id="KW-1133">Transmembrane helix</keyword>
<evidence type="ECO:0000313" key="11">
    <source>
        <dbReference type="EMBL" id="WNQ10499.1"/>
    </source>
</evidence>
<keyword evidence="9" id="KW-0812">Transmembrane</keyword>
<dbReference type="Pfam" id="PF02518">
    <property type="entry name" value="HATPase_c"/>
    <property type="match status" value="1"/>
</dbReference>
<dbReference type="SMART" id="SM00388">
    <property type="entry name" value="HisKA"/>
    <property type="match status" value="1"/>
</dbReference>
<reference evidence="11 12" key="1">
    <citation type="submission" date="2022-02" db="EMBL/GenBank/DDBJ databases">
        <title>Paenibacillus sp. MBLB1776 Whole Genome Shotgun Sequencing.</title>
        <authorList>
            <person name="Hwang C.Y."/>
            <person name="Cho E.-S."/>
            <person name="Seo M.-J."/>
        </authorList>
    </citation>
    <scope>NUCLEOTIDE SEQUENCE [LARGE SCALE GENOMIC DNA]</scope>
    <source>
        <strain evidence="11 12">MBLB1776</strain>
    </source>
</reference>
<dbReference type="InterPro" id="IPR011623">
    <property type="entry name" value="7TMR_DISM_rcpt_extracell_dom1"/>
</dbReference>
<keyword evidence="3" id="KW-0597">Phosphoprotein</keyword>
<dbReference type="InterPro" id="IPR036890">
    <property type="entry name" value="HATPase_C_sf"/>
</dbReference>
<keyword evidence="6" id="KW-0418">Kinase</keyword>
<keyword evidence="7 11" id="KW-0067">ATP-binding</keyword>
<keyword evidence="8" id="KW-0902">Two-component regulatory system</keyword>
<keyword evidence="12" id="KW-1185">Reference proteome</keyword>
<keyword evidence="4" id="KW-0808">Transferase</keyword>
<dbReference type="GO" id="GO:0000155">
    <property type="term" value="F:phosphorelay sensor kinase activity"/>
    <property type="evidence" value="ECO:0007669"/>
    <property type="project" value="InterPro"/>
</dbReference>
<accession>A0AA96RGW8</accession>
<dbReference type="InterPro" id="IPR036097">
    <property type="entry name" value="HisK_dim/P_sf"/>
</dbReference>
<feature type="transmembrane region" description="Helical" evidence="9">
    <location>
        <begin position="281"/>
        <end position="298"/>
    </location>
</feature>
<sequence>MKRILLTFLLFAIGLIPIAALWASGSGEWNPSGRLSGWEYFWEKPEEEVIGRPEPGLVTVPSAGWASIDSPLNPPGRNGSNVLWLRADLPAGTWRDPGLAARLYEMYEVMAEGKVIYTYGTPRAENPAYQGTPLRFIPLNQEWFGGKLYFRIYSGKANIGFMQDAVVMEQAQYIRSLLKEQGSRFILGFFYLLVGMAAIYIAMRVNQKEFLSFGAFGVFFGIYTLCRTAILYLLFDVPKLWTYLELASLILGCTAILAFMEQLFGESYSRINRGLRILWKVHLLYAMVLLPAAEWRLVPFPKVLAFYQLLLLFSMAVSIGVLLYHARHGNRDARILLLGTLCFSAAGAVDIYTNVLLPAAHPPQLSYIGMLVFLFAVISVLVRLLIQMKVQLNHSEKLSVAGRLAAGVAHEIRNPVTVLSGYLQLMKNGRMNPDVIPVMLDEVNRINSIINEFLLLSKPDKPANEKHDVALILGEVISFLKAEAEEAGIRVSVSTDGRLGSIRCSKDQLKQVFINVMKNAMEAMPGGGPIDIELRRDGRELLIRFLDAGEGIAGKDMERLGEPFYTTKENGTGLGLMICQSIISHHQGNLVLYGRPEKGTCVEIRLPL</sequence>
<feature type="domain" description="Histidine kinase" evidence="10">
    <location>
        <begin position="407"/>
        <end position="608"/>
    </location>
</feature>
<keyword evidence="5" id="KW-0547">Nucleotide-binding</keyword>
<proteinExistence type="predicted"/>
<dbReference type="Pfam" id="PF07695">
    <property type="entry name" value="7TMR-DISM_7TM"/>
    <property type="match status" value="1"/>
</dbReference>
<dbReference type="Gene3D" id="1.10.287.130">
    <property type="match status" value="1"/>
</dbReference>
<evidence type="ECO:0000256" key="9">
    <source>
        <dbReference type="SAM" id="Phobius"/>
    </source>
</evidence>
<feature type="transmembrane region" description="Helical" evidence="9">
    <location>
        <begin position="185"/>
        <end position="203"/>
    </location>
</feature>
<name>A0AA96RGW8_9BACL</name>
<evidence type="ECO:0000256" key="5">
    <source>
        <dbReference type="ARBA" id="ARBA00022741"/>
    </source>
</evidence>
<dbReference type="CDD" id="cd00082">
    <property type="entry name" value="HisKA"/>
    <property type="match status" value="1"/>
</dbReference>
<organism evidence="11 12">
    <name type="scientific">Paenibacillus aurantius</name>
    <dbReference type="NCBI Taxonomy" id="2918900"/>
    <lineage>
        <taxon>Bacteria</taxon>
        <taxon>Bacillati</taxon>
        <taxon>Bacillota</taxon>
        <taxon>Bacilli</taxon>
        <taxon>Bacillales</taxon>
        <taxon>Paenibacillaceae</taxon>
        <taxon>Paenibacillus</taxon>
    </lineage>
</organism>
<dbReference type="Pfam" id="PF00512">
    <property type="entry name" value="HisKA"/>
    <property type="match status" value="1"/>
</dbReference>
<feature type="transmembrane region" description="Helical" evidence="9">
    <location>
        <begin position="335"/>
        <end position="353"/>
    </location>
</feature>
<feature type="transmembrane region" description="Helical" evidence="9">
    <location>
        <begin position="304"/>
        <end position="323"/>
    </location>
</feature>
<evidence type="ECO:0000256" key="2">
    <source>
        <dbReference type="ARBA" id="ARBA00012438"/>
    </source>
</evidence>
<dbReference type="PANTHER" id="PTHR43065">
    <property type="entry name" value="SENSOR HISTIDINE KINASE"/>
    <property type="match status" value="1"/>
</dbReference>
<comment type="catalytic activity">
    <reaction evidence="1">
        <text>ATP + protein L-histidine = ADP + protein N-phospho-L-histidine.</text>
        <dbReference type="EC" id="2.7.13.3"/>
    </reaction>
</comment>
<dbReference type="Gene3D" id="3.30.565.10">
    <property type="entry name" value="Histidine kinase-like ATPase, C-terminal domain"/>
    <property type="match status" value="1"/>
</dbReference>
<protein>
    <recommendedName>
        <fullName evidence="2">histidine kinase</fullName>
        <ecNumber evidence="2">2.7.13.3</ecNumber>
    </recommendedName>
</protein>
<dbReference type="GO" id="GO:0005524">
    <property type="term" value="F:ATP binding"/>
    <property type="evidence" value="ECO:0007669"/>
    <property type="project" value="UniProtKB-KW"/>
</dbReference>
<dbReference type="PROSITE" id="PS50109">
    <property type="entry name" value="HIS_KIN"/>
    <property type="match status" value="1"/>
</dbReference>
<dbReference type="InterPro" id="IPR005467">
    <property type="entry name" value="His_kinase_dom"/>
</dbReference>
<evidence type="ECO:0000313" key="12">
    <source>
        <dbReference type="Proteomes" id="UP001305702"/>
    </source>
</evidence>
<dbReference type="PRINTS" id="PR00344">
    <property type="entry name" value="BCTRLSENSOR"/>
</dbReference>
<dbReference type="KEGG" id="paun:MJA45_23220"/>
<dbReference type="EC" id="2.7.13.3" evidence="2"/>
<dbReference type="InterPro" id="IPR003594">
    <property type="entry name" value="HATPase_dom"/>
</dbReference>
<dbReference type="SUPFAM" id="SSF55874">
    <property type="entry name" value="ATPase domain of HSP90 chaperone/DNA topoisomerase II/histidine kinase"/>
    <property type="match status" value="1"/>
</dbReference>
<dbReference type="PANTHER" id="PTHR43065:SF34">
    <property type="entry name" value="SPORULATION KINASE A"/>
    <property type="match status" value="1"/>
</dbReference>
<dbReference type="InterPro" id="IPR003661">
    <property type="entry name" value="HisK_dim/P_dom"/>
</dbReference>
<dbReference type="SUPFAM" id="SSF47384">
    <property type="entry name" value="Homodimeric domain of signal transducing histidine kinase"/>
    <property type="match status" value="1"/>
</dbReference>
<evidence type="ECO:0000256" key="7">
    <source>
        <dbReference type="ARBA" id="ARBA00022840"/>
    </source>
</evidence>
<dbReference type="SMART" id="SM00387">
    <property type="entry name" value="HATPase_c"/>
    <property type="match status" value="1"/>
</dbReference>
<feature type="transmembrane region" description="Helical" evidence="9">
    <location>
        <begin position="365"/>
        <end position="386"/>
    </location>
</feature>
<dbReference type="Proteomes" id="UP001305702">
    <property type="component" value="Chromosome"/>
</dbReference>
<dbReference type="AlphaFoldDB" id="A0AA96RGW8"/>
<feature type="transmembrane region" description="Helical" evidence="9">
    <location>
        <begin position="210"/>
        <end position="234"/>
    </location>
</feature>
<evidence type="ECO:0000259" key="10">
    <source>
        <dbReference type="PROSITE" id="PS50109"/>
    </source>
</evidence>
<dbReference type="RefSeq" id="WP_315604273.1">
    <property type="nucleotide sequence ID" value="NZ_CP130318.1"/>
</dbReference>
<gene>
    <name evidence="11" type="ORF">MJA45_23220</name>
</gene>
<evidence type="ECO:0000256" key="8">
    <source>
        <dbReference type="ARBA" id="ARBA00023012"/>
    </source>
</evidence>
<dbReference type="EMBL" id="CP130318">
    <property type="protein sequence ID" value="WNQ10499.1"/>
    <property type="molecule type" value="Genomic_DNA"/>
</dbReference>
<evidence type="ECO:0000256" key="4">
    <source>
        <dbReference type="ARBA" id="ARBA00022679"/>
    </source>
</evidence>
<keyword evidence="9" id="KW-0472">Membrane</keyword>
<dbReference type="InterPro" id="IPR004358">
    <property type="entry name" value="Sig_transdc_His_kin-like_C"/>
</dbReference>
<feature type="transmembrane region" description="Helical" evidence="9">
    <location>
        <begin position="240"/>
        <end position="260"/>
    </location>
</feature>
<evidence type="ECO:0000256" key="1">
    <source>
        <dbReference type="ARBA" id="ARBA00000085"/>
    </source>
</evidence>
<evidence type="ECO:0000256" key="3">
    <source>
        <dbReference type="ARBA" id="ARBA00022553"/>
    </source>
</evidence>
<evidence type="ECO:0000256" key="6">
    <source>
        <dbReference type="ARBA" id="ARBA00022777"/>
    </source>
</evidence>